<feature type="chain" id="PRO_5047541747" evidence="1">
    <location>
        <begin position="20"/>
        <end position="84"/>
    </location>
</feature>
<dbReference type="RefSeq" id="WP_377392350.1">
    <property type="nucleotide sequence ID" value="NZ_JBHUIX010000013.1"/>
</dbReference>
<dbReference type="EMBL" id="JBHUIX010000013">
    <property type="protein sequence ID" value="MFD2175501.1"/>
    <property type="molecule type" value="Genomic_DNA"/>
</dbReference>
<sequence>MNFKAMALFLALGSGIACAALAQDQPVPDAPVSAFGQLQAIASAQHAPLQSYACCKHCSKGKACGDSCISRVKTCRKGPGCACD</sequence>
<comment type="caution">
    <text evidence="2">The sequence shown here is derived from an EMBL/GenBank/DDBJ whole genome shotgun (WGS) entry which is preliminary data.</text>
</comment>
<accession>A0ABW5AD94</accession>
<evidence type="ECO:0000313" key="2">
    <source>
        <dbReference type="EMBL" id="MFD2175501.1"/>
    </source>
</evidence>
<feature type="signal peptide" evidence="1">
    <location>
        <begin position="1"/>
        <end position="19"/>
    </location>
</feature>
<name>A0ABW5AD94_9RHOB</name>
<protein>
    <submittedName>
        <fullName evidence="2">Uncharacterized protein</fullName>
    </submittedName>
</protein>
<proteinExistence type="predicted"/>
<dbReference type="PROSITE" id="PS51257">
    <property type="entry name" value="PROKAR_LIPOPROTEIN"/>
    <property type="match status" value="1"/>
</dbReference>
<keyword evidence="1" id="KW-0732">Signal</keyword>
<dbReference type="Proteomes" id="UP001597413">
    <property type="component" value="Unassembled WGS sequence"/>
</dbReference>
<evidence type="ECO:0000256" key="1">
    <source>
        <dbReference type="SAM" id="SignalP"/>
    </source>
</evidence>
<reference evidence="3" key="1">
    <citation type="journal article" date="2019" name="Int. J. Syst. Evol. Microbiol.">
        <title>The Global Catalogue of Microorganisms (GCM) 10K type strain sequencing project: providing services to taxonomists for standard genome sequencing and annotation.</title>
        <authorList>
            <consortium name="The Broad Institute Genomics Platform"/>
            <consortium name="The Broad Institute Genome Sequencing Center for Infectious Disease"/>
            <person name="Wu L."/>
            <person name="Ma J."/>
        </authorList>
    </citation>
    <scope>NUCLEOTIDE SEQUENCE [LARGE SCALE GENOMIC DNA]</scope>
    <source>
        <strain evidence="3">CCUG 55131</strain>
    </source>
</reference>
<evidence type="ECO:0000313" key="3">
    <source>
        <dbReference type="Proteomes" id="UP001597413"/>
    </source>
</evidence>
<gene>
    <name evidence="2" type="ORF">ACFSM0_15510</name>
</gene>
<organism evidence="2 3">
    <name type="scientific">Rhodobacter lacus</name>
    <dbReference type="NCBI Taxonomy" id="1641972"/>
    <lineage>
        <taxon>Bacteria</taxon>
        <taxon>Pseudomonadati</taxon>
        <taxon>Pseudomonadota</taxon>
        <taxon>Alphaproteobacteria</taxon>
        <taxon>Rhodobacterales</taxon>
        <taxon>Rhodobacter group</taxon>
        <taxon>Rhodobacter</taxon>
    </lineage>
</organism>
<keyword evidence="3" id="KW-1185">Reference proteome</keyword>